<feature type="transmembrane region" description="Helical" evidence="1">
    <location>
        <begin position="509"/>
        <end position="534"/>
    </location>
</feature>
<evidence type="ECO:0000259" key="2">
    <source>
        <dbReference type="Pfam" id="PF01833"/>
    </source>
</evidence>
<dbReference type="Pfam" id="PF01833">
    <property type="entry name" value="TIG"/>
    <property type="match status" value="1"/>
</dbReference>
<proteinExistence type="predicted"/>
<keyword evidence="1" id="KW-0472">Membrane</keyword>
<keyword evidence="1" id="KW-0812">Transmembrane</keyword>
<sequence>MERNKLYSSDMTVKHLSLNQFVFLISMLTVVHEILAESKLSVITTSNETTTGNEIACAERWTCRSCTKGMTPSCSWSVSEQMCANSVMAATQNRLVITDGRSCPKFSVKKNISTINDKSVKITVTVNDGDIGFVNLLANSSVKCQLNNNFITAMMEGDRISCISRPVKSNYKLTCWEFKPVINHLLILFDDKFLRFDDENDHYVTLYPSDCPTINCSHCYRNNGTHRFYCKWCSPDNKTENINWFHQCDIRNNLNFMNLSSDNTPINEMFSVGSPAVVKTSVTPKTIVQSYQPKSEGAVDNNNSSPIVPTVDDGQTIGGIVSGGTTFMVKGRRFSNLLNMKACVFNKTACGYCNFRNDTLIDCQSPKIVINDPQPQSVIETQPLAFYAKNSIGNEIKFESNIKYNIYHDPVFTDFVVNGCCNITVNGLYLDQGYAAKDLSILPDAYNSSSRCLVIWTDSTQITCQLSQSSLSQLEQLPKQMNVKLGNYNTVVNITKQKTSHFRSSLSGILPGVVITIGAYVSFIAVLCVALIFFKSSKDYDLLHLHGRQHLAEMRPLNESDGYDNNSESKNILSVCDKH</sequence>
<gene>
    <name evidence="3" type="ORF">g.3736</name>
</gene>
<dbReference type="AlphaFoldDB" id="A0A2S2NDU5"/>
<dbReference type="EMBL" id="GGMR01002337">
    <property type="protein sequence ID" value="MBY14956.1"/>
    <property type="molecule type" value="Transcribed_RNA"/>
</dbReference>
<organism evidence="3">
    <name type="scientific">Schizaphis graminum</name>
    <name type="common">Green bug aphid</name>
    <dbReference type="NCBI Taxonomy" id="13262"/>
    <lineage>
        <taxon>Eukaryota</taxon>
        <taxon>Metazoa</taxon>
        <taxon>Ecdysozoa</taxon>
        <taxon>Arthropoda</taxon>
        <taxon>Hexapoda</taxon>
        <taxon>Insecta</taxon>
        <taxon>Pterygota</taxon>
        <taxon>Neoptera</taxon>
        <taxon>Paraneoptera</taxon>
        <taxon>Hemiptera</taxon>
        <taxon>Sternorrhyncha</taxon>
        <taxon>Aphidomorpha</taxon>
        <taxon>Aphidoidea</taxon>
        <taxon>Aphididae</taxon>
        <taxon>Aphidini</taxon>
        <taxon>Schizaphis</taxon>
    </lineage>
</organism>
<keyword evidence="1" id="KW-1133">Transmembrane helix</keyword>
<accession>A0A2S2NDU5</accession>
<evidence type="ECO:0000313" key="3">
    <source>
        <dbReference type="EMBL" id="MBY14956.1"/>
    </source>
</evidence>
<protein>
    <recommendedName>
        <fullName evidence="2">IPT/TIG domain-containing protein</fullName>
    </recommendedName>
</protein>
<name>A0A2S2NDU5_SCHGA</name>
<feature type="domain" description="IPT/TIG" evidence="2">
    <location>
        <begin position="319"/>
        <end position="373"/>
    </location>
</feature>
<evidence type="ECO:0000256" key="1">
    <source>
        <dbReference type="SAM" id="Phobius"/>
    </source>
</evidence>
<reference evidence="3" key="1">
    <citation type="submission" date="2018-04" db="EMBL/GenBank/DDBJ databases">
        <title>Transcriptome of Schizaphis graminum biotype I.</title>
        <authorList>
            <person name="Scully E.D."/>
            <person name="Geib S.M."/>
            <person name="Palmer N.A."/>
            <person name="Koch K."/>
            <person name="Bradshaw J."/>
            <person name="Heng-Moss T."/>
            <person name="Sarath G."/>
        </authorList>
    </citation>
    <scope>NUCLEOTIDE SEQUENCE</scope>
</reference>
<dbReference type="InterPro" id="IPR002909">
    <property type="entry name" value="IPT_dom"/>
</dbReference>